<reference evidence="1 2" key="1">
    <citation type="journal article" date="2018" name="Front. Plant Sci.">
        <title>Red Clover (Trifolium pratense) and Zigzag Clover (T. medium) - A Picture of Genomic Similarities and Differences.</title>
        <authorList>
            <person name="Dluhosova J."/>
            <person name="Istvanek J."/>
            <person name="Nedelnik J."/>
            <person name="Repkova J."/>
        </authorList>
    </citation>
    <scope>NUCLEOTIDE SEQUENCE [LARGE SCALE GENOMIC DNA]</scope>
    <source>
        <strain evidence="2">cv. 10/8</strain>
        <tissue evidence="1">Leaf</tissue>
    </source>
</reference>
<keyword evidence="2" id="KW-1185">Reference proteome</keyword>
<comment type="caution">
    <text evidence="1">The sequence shown here is derived from an EMBL/GenBank/DDBJ whole genome shotgun (WGS) entry which is preliminary data.</text>
</comment>
<accession>A0A392V639</accession>
<dbReference type="AlphaFoldDB" id="A0A392V639"/>
<dbReference type="EMBL" id="LXQA011073920">
    <property type="protein sequence ID" value="MCI83724.1"/>
    <property type="molecule type" value="Genomic_DNA"/>
</dbReference>
<feature type="non-terminal residue" evidence="1">
    <location>
        <position position="1"/>
    </location>
</feature>
<protein>
    <submittedName>
        <fullName evidence="1">Uncharacterized protein</fullName>
    </submittedName>
</protein>
<evidence type="ECO:0000313" key="2">
    <source>
        <dbReference type="Proteomes" id="UP000265520"/>
    </source>
</evidence>
<name>A0A392V639_9FABA</name>
<evidence type="ECO:0000313" key="1">
    <source>
        <dbReference type="EMBL" id="MCI83724.1"/>
    </source>
</evidence>
<dbReference type="Proteomes" id="UP000265520">
    <property type="component" value="Unassembled WGS sequence"/>
</dbReference>
<organism evidence="1 2">
    <name type="scientific">Trifolium medium</name>
    <dbReference type="NCBI Taxonomy" id="97028"/>
    <lineage>
        <taxon>Eukaryota</taxon>
        <taxon>Viridiplantae</taxon>
        <taxon>Streptophyta</taxon>
        <taxon>Embryophyta</taxon>
        <taxon>Tracheophyta</taxon>
        <taxon>Spermatophyta</taxon>
        <taxon>Magnoliopsida</taxon>
        <taxon>eudicotyledons</taxon>
        <taxon>Gunneridae</taxon>
        <taxon>Pentapetalae</taxon>
        <taxon>rosids</taxon>
        <taxon>fabids</taxon>
        <taxon>Fabales</taxon>
        <taxon>Fabaceae</taxon>
        <taxon>Papilionoideae</taxon>
        <taxon>50 kb inversion clade</taxon>
        <taxon>NPAAA clade</taxon>
        <taxon>Hologalegina</taxon>
        <taxon>IRL clade</taxon>
        <taxon>Trifolieae</taxon>
        <taxon>Trifolium</taxon>
    </lineage>
</organism>
<sequence length="71" mass="8116">PWKLEKLPSHRTEAPVEEELNGELLKEELDLLEELRDGAALREALLKQKIASQHDKKVIKSDFDVGSLVLR</sequence>
<proteinExistence type="predicted"/>